<protein>
    <submittedName>
        <fullName evidence="7">Tyrosine-type recombinase/integrase</fullName>
    </submittedName>
</protein>
<dbReference type="Gene3D" id="1.10.150.130">
    <property type="match status" value="1"/>
</dbReference>
<proteinExistence type="inferred from homology"/>
<keyword evidence="2 4" id="KW-0238">DNA-binding</keyword>
<comment type="caution">
    <text evidence="7">The sequence shown here is derived from an EMBL/GenBank/DDBJ whole genome shotgun (WGS) entry which is preliminary data.</text>
</comment>
<feature type="domain" description="Core-binding (CB)" evidence="6">
    <location>
        <begin position="2"/>
        <end position="88"/>
    </location>
</feature>
<dbReference type="SUPFAM" id="SSF56349">
    <property type="entry name" value="DNA breaking-rejoining enzymes"/>
    <property type="match status" value="1"/>
</dbReference>
<dbReference type="InterPro" id="IPR011010">
    <property type="entry name" value="DNA_brk_join_enz"/>
</dbReference>
<dbReference type="InterPro" id="IPR013762">
    <property type="entry name" value="Integrase-like_cat_sf"/>
</dbReference>
<evidence type="ECO:0000256" key="2">
    <source>
        <dbReference type="ARBA" id="ARBA00023125"/>
    </source>
</evidence>
<comment type="similarity">
    <text evidence="1">Belongs to the 'phage' integrase family.</text>
</comment>
<dbReference type="AlphaFoldDB" id="A0A6I4ZSN5"/>
<dbReference type="InterPro" id="IPR010998">
    <property type="entry name" value="Integrase_recombinase_N"/>
</dbReference>
<organism evidence="7 8">
    <name type="scientific">Pontibacillus yanchengensis</name>
    <dbReference type="NCBI Taxonomy" id="462910"/>
    <lineage>
        <taxon>Bacteria</taxon>
        <taxon>Bacillati</taxon>
        <taxon>Bacillota</taxon>
        <taxon>Bacilli</taxon>
        <taxon>Bacillales</taxon>
        <taxon>Bacillaceae</taxon>
        <taxon>Pontibacillus</taxon>
    </lineage>
</organism>
<evidence type="ECO:0000313" key="8">
    <source>
        <dbReference type="Proteomes" id="UP000468638"/>
    </source>
</evidence>
<dbReference type="EMBL" id="WMEQ01000003">
    <property type="protein sequence ID" value="MYL33245.1"/>
    <property type="molecule type" value="Genomic_DNA"/>
</dbReference>
<evidence type="ECO:0000256" key="3">
    <source>
        <dbReference type="ARBA" id="ARBA00023172"/>
    </source>
</evidence>
<accession>A0A6I4ZSN5</accession>
<dbReference type="InterPro" id="IPR002104">
    <property type="entry name" value="Integrase_catalytic"/>
</dbReference>
<dbReference type="GO" id="GO:0006310">
    <property type="term" value="P:DNA recombination"/>
    <property type="evidence" value="ECO:0007669"/>
    <property type="project" value="UniProtKB-KW"/>
</dbReference>
<dbReference type="Pfam" id="PF13102">
    <property type="entry name" value="Phage_int_SAM_5"/>
    <property type="match status" value="1"/>
</dbReference>
<reference evidence="7 8" key="1">
    <citation type="submission" date="2019-11" db="EMBL/GenBank/DDBJ databases">
        <title>Genome sequences of 17 halophilic strains isolated from different environments.</title>
        <authorList>
            <person name="Furrow R.E."/>
        </authorList>
    </citation>
    <scope>NUCLEOTIDE SEQUENCE [LARGE SCALE GENOMIC DNA]</scope>
    <source>
        <strain evidence="7 8">22514_16_FS</strain>
    </source>
</reference>
<dbReference type="CDD" id="cd00397">
    <property type="entry name" value="DNA_BRE_C"/>
    <property type="match status" value="1"/>
</dbReference>
<dbReference type="PANTHER" id="PTHR30349:SF41">
    <property type="entry name" value="INTEGRASE_RECOMBINASE PROTEIN MJ0367-RELATED"/>
    <property type="match status" value="1"/>
</dbReference>
<dbReference type="PANTHER" id="PTHR30349">
    <property type="entry name" value="PHAGE INTEGRASE-RELATED"/>
    <property type="match status" value="1"/>
</dbReference>
<evidence type="ECO:0000259" key="5">
    <source>
        <dbReference type="PROSITE" id="PS51898"/>
    </source>
</evidence>
<dbReference type="Proteomes" id="UP000468638">
    <property type="component" value="Unassembled WGS sequence"/>
</dbReference>
<dbReference type="InterPro" id="IPR025269">
    <property type="entry name" value="SAM-like_dom"/>
</dbReference>
<evidence type="ECO:0000256" key="4">
    <source>
        <dbReference type="PROSITE-ProRule" id="PRU01248"/>
    </source>
</evidence>
<dbReference type="RefSeq" id="WP_160909361.1">
    <property type="nucleotide sequence ID" value="NZ_WMEQ01000003.1"/>
</dbReference>
<gene>
    <name evidence="7" type="ORF">GLW05_06480</name>
</gene>
<feature type="domain" description="Tyr recombinase" evidence="5">
    <location>
        <begin position="109"/>
        <end position="294"/>
    </location>
</feature>
<dbReference type="GO" id="GO:0015074">
    <property type="term" value="P:DNA integration"/>
    <property type="evidence" value="ECO:0007669"/>
    <property type="project" value="InterPro"/>
</dbReference>
<dbReference type="PROSITE" id="PS51900">
    <property type="entry name" value="CB"/>
    <property type="match status" value="1"/>
</dbReference>
<keyword evidence="3" id="KW-0233">DNA recombination</keyword>
<evidence type="ECO:0000313" key="7">
    <source>
        <dbReference type="EMBL" id="MYL33245.1"/>
    </source>
</evidence>
<sequence>MLLLEDVIEEYLYHCLARGFTKKTLINKRQEYKQLKLYLKEKRGITELDCVTSFDLKAYIRSKRQSGLQPQSIVSMAKMVKAFFNWCVEEEYLVESPMKKVALPQVPKRVKDGLSIEDVQAMIDCFTFKTYLEARNKAILAMMADCGLRAIEIRQLTNKDLQDTSILINGKGNKQRMVSISPELKKVLIKFDRIKKSHFDTRLGADEPYFLNYKGNEMSHVGLYNAVQLAKERCNITKKVSPHDFRHFYSVESINQGLDIYSLSRLLGHADVSVTQRYLESMKDDALLNKSITASPLMNIKRDK</sequence>
<dbReference type="PROSITE" id="PS51898">
    <property type="entry name" value="TYR_RECOMBINASE"/>
    <property type="match status" value="1"/>
</dbReference>
<dbReference type="GO" id="GO:0003677">
    <property type="term" value="F:DNA binding"/>
    <property type="evidence" value="ECO:0007669"/>
    <property type="project" value="UniProtKB-UniRule"/>
</dbReference>
<name>A0A6I4ZSN5_9BACI</name>
<dbReference type="InterPro" id="IPR044068">
    <property type="entry name" value="CB"/>
</dbReference>
<evidence type="ECO:0000259" key="6">
    <source>
        <dbReference type="PROSITE" id="PS51900"/>
    </source>
</evidence>
<dbReference type="Pfam" id="PF00589">
    <property type="entry name" value="Phage_integrase"/>
    <property type="match status" value="1"/>
</dbReference>
<dbReference type="OrthoDB" id="107900at2"/>
<evidence type="ECO:0000256" key="1">
    <source>
        <dbReference type="ARBA" id="ARBA00008857"/>
    </source>
</evidence>
<dbReference type="InterPro" id="IPR050090">
    <property type="entry name" value="Tyrosine_recombinase_XerCD"/>
</dbReference>
<dbReference type="Gene3D" id="1.10.443.10">
    <property type="entry name" value="Intergrase catalytic core"/>
    <property type="match status" value="1"/>
</dbReference>